<dbReference type="InterPro" id="IPR011990">
    <property type="entry name" value="TPR-like_helical_dom_sf"/>
</dbReference>
<dbReference type="SUPFAM" id="SSF56112">
    <property type="entry name" value="Protein kinase-like (PK-like)"/>
    <property type="match status" value="1"/>
</dbReference>
<feature type="compositionally biased region" description="Polar residues" evidence="1">
    <location>
        <begin position="312"/>
        <end position="322"/>
    </location>
</feature>
<dbReference type="AlphaFoldDB" id="A0A8H3CWH7"/>
<dbReference type="PANTHER" id="PTHR44329">
    <property type="entry name" value="SERINE/THREONINE-PROTEIN KINASE TNNI3K-RELATED"/>
    <property type="match status" value="1"/>
</dbReference>
<feature type="region of interest" description="Disordered" evidence="1">
    <location>
        <begin position="153"/>
        <end position="222"/>
    </location>
</feature>
<feature type="region of interest" description="Disordered" evidence="1">
    <location>
        <begin position="111"/>
        <end position="141"/>
    </location>
</feature>
<dbReference type="Proteomes" id="UP000663888">
    <property type="component" value="Unassembled WGS sequence"/>
</dbReference>
<feature type="compositionally biased region" description="Basic and acidic residues" evidence="1">
    <location>
        <begin position="123"/>
        <end position="141"/>
    </location>
</feature>
<comment type="caution">
    <text evidence="3">The sequence shown here is derived from an EMBL/GenBank/DDBJ whole genome shotgun (WGS) entry which is preliminary data.</text>
</comment>
<dbReference type="SUPFAM" id="SSF48452">
    <property type="entry name" value="TPR-like"/>
    <property type="match status" value="1"/>
</dbReference>
<dbReference type="InterPro" id="IPR001245">
    <property type="entry name" value="Ser-Thr/Tyr_kinase_cat_dom"/>
</dbReference>
<dbReference type="PANTHER" id="PTHR44329:SF261">
    <property type="entry name" value="ZINC FINGER CONTAINING PROTEIN KINASE-RELATED"/>
    <property type="match status" value="1"/>
</dbReference>
<dbReference type="Gene3D" id="1.25.40.10">
    <property type="entry name" value="Tetratricopeptide repeat domain"/>
    <property type="match status" value="1"/>
</dbReference>
<dbReference type="InterPro" id="IPR011009">
    <property type="entry name" value="Kinase-like_dom_sf"/>
</dbReference>
<feature type="region of interest" description="Disordered" evidence="1">
    <location>
        <begin position="262"/>
        <end position="327"/>
    </location>
</feature>
<dbReference type="Gene3D" id="1.10.510.10">
    <property type="entry name" value="Transferase(Phosphotransferase) domain 1"/>
    <property type="match status" value="1"/>
</dbReference>
<evidence type="ECO:0000313" key="4">
    <source>
        <dbReference type="Proteomes" id="UP000663888"/>
    </source>
</evidence>
<accession>A0A8H3CWH7</accession>
<protein>
    <recommendedName>
        <fullName evidence="2">Protein kinase domain-containing protein</fullName>
    </recommendedName>
</protein>
<feature type="compositionally biased region" description="Basic and acidic residues" evidence="1">
    <location>
        <begin position="283"/>
        <end position="292"/>
    </location>
</feature>
<proteinExistence type="predicted"/>
<dbReference type="PROSITE" id="PS50011">
    <property type="entry name" value="PROTEIN_KINASE_DOM"/>
    <property type="match status" value="1"/>
</dbReference>
<feature type="domain" description="Protein kinase" evidence="2">
    <location>
        <begin position="637"/>
        <end position="879"/>
    </location>
</feature>
<dbReference type="GO" id="GO:0005524">
    <property type="term" value="F:ATP binding"/>
    <property type="evidence" value="ECO:0007669"/>
    <property type="project" value="InterPro"/>
</dbReference>
<dbReference type="InterPro" id="IPR000719">
    <property type="entry name" value="Prot_kinase_dom"/>
</dbReference>
<dbReference type="Pfam" id="PF13424">
    <property type="entry name" value="TPR_12"/>
    <property type="match status" value="1"/>
</dbReference>
<evidence type="ECO:0000259" key="2">
    <source>
        <dbReference type="PROSITE" id="PS50011"/>
    </source>
</evidence>
<sequence length="879" mass="98167">MSTIASLDELIEYEGSKWEDYDPSRPIIDMMRIIKFQRGVGDQANASGQYKLAFSHYSRARYVLSALRDHPGYGRLAPEDIADIYEHTDYLDEVLRTVIFVPQSGSGNVWAKAPGSDQWGLGEGERSLPRETPRVGDNNHDLRLGYRQVIQASPPTLLHRQDSRSRASQRYFQASPDSNSSHGHEGLGYDRAASHNHWMDESAEQKSTTGYPPASFRQVGADGTSHNSDYLVSLASSVAQLNIGASSPIPPSTLVAPQPQSFYTYNSQSNRGLGSRASSKGPPRADHSHGDIARPSTTSGNYHQGPYAGNRARSSQSNSPQDYHSAPMSRIQVDNLGRERTEPAVQWPLDPTYAGDLEPTHYDTYRGPGGNYNPENSGSYRARERNLSVGNLARIVPQPSTLIESNERYPSSSRAHPVRKRSLSDSGNYHMDPNISVDSMDYYTANAEFLTGFRQVATATLTRELGYDHPETIDSLELDAIDQMEQTNWQKAETLLTDVLDRRRQTQGNSHLLTIQSMSNLGWAYQGQGKLEHAVAIFNTALNELRKHNSETNWRIISDIQNRLKITRDKQGDRRDFAYSNRTADKTSTDMAAASGTNSLRRLGLQPMISSATTPEEIMVYLTSRGCPDLTNSLDSSQCALVNSNGGYGDIWRGILHNQNTSVRPTHVALKRLRKEKRMYKHICYELYTWSKTSHPNVLELLGIAWFKNRLVMISPWMECGNIEDYVNDHPTVDRLTLSLQVVHGVNHLHKIPLVHGDLKAANDLYNKRNIFVSGDGVAKVGDFGLAELLGEQSLRFSASGTQSFGTIRWTAPELFEEQPHRGLASDIYALGMVCIWRTLLEIVTGRVPFHELSVREVMTAVILRHVGIESPNKDQALI</sequence>
<feature type="compositionally biased region" description="Polar residues" evidence="1">
    <location>
        <begin position="262"/>
        <end position="278"/>
    </location>
</feature>
<dbReference type="Pfam" id="PF07714">
    <property type="entry name" value="PK_Tyr_Ser-Thr"/>
    <property type="match status" value="1"/>
</dbReference>
<feature type="compositionally biased region" description="Polar residues" evidence="1">
    <location>
        <begin position="166"/>
        <end position="181"/>
    </location>
</feature>
<evidence type="ECO:0000256" key="1">
    <source>
        <dbReference type="SAM" id="MobiDB-lite"/>
    </source>
</evidence>
<name>A0A8H3CWH7_9AGAM</name>
<dbReference type="SMART" id="SM00220">
    <property type="entry name" value="S_TKc"/>
    <property type="match status" value="1"/>
</dbReference>
<feature type="compositionally biased region" description="Polar residues" evidence="1">
    <location>
        <begin position="405"/>
        <end position="414"/>
    </location>
</feature>
<gene>
    <name evidence="3" type="ORF">RDB_LOCUS147614</name>
</gene>
<organism evidence="3 4">
    <name type="scientific">Rhizoctonia solani</name>
    <dbReference type="NCBI Taxonomy" id="456999"/>
    <lineage>
        <taxon>Eukaryota</taxon>
        <taxon>Fungi</taxon>
        <taxon>Dikarya</taxon>
        <taxon>Basidiomycota</taxon>
        <taxon>Agaricomycotina</taxon>
        <taxon>Agaricomycetes</taxon>
        <taxon>Cantharellales</taxon>
        <taxon>Ceratobasidiaceae</taxon>
        <taxon>Rhizoctonia</taxon>
    </lineage>
</organism>
<dbReference type="InterPro" id="IPR051681">
    <property type="entry name" value="Ser/Thr_Kinases-Pseudokinases"/>
</dbReference>
<feature type="region of interest" description="Disordered" evidence="1">
    <location>
        <begin position="405"/>
        <end position="427"/>
    </location>
</feature>
<dbReference type="GO" id="GO:0004674">
    <property type="term" value="F:protein serine/threonine kinase activity"/>
    <property type="evidence" value="ECO:0007669"/>
    <property type="project" value="TreeGrafter"/>
</dbReference>
<reference evidence="3" key="1">
    <citation type="submission" date="2021-01" db="EMBL/GenBank/DDBJ databases">
        <authorList>
            <person name="Kaushik A."/>
        </authorList>
    </citation>
    <scope>NUCLEOTIDE SEQUENCE</scope>
    <source>
        <strain evidence="3">AG4-R118</strain>
    </source>
</reference>
<dbReference type="EMBL" id="CAJMWX010001570">
    <property type="protein sequence ID" value="CAE6496580.1"/>
    <property type="molecule type" value="Genomic_DNA"/>
</dbReference>
<evidence type="ECO:0000313" key="3">
    <source>
        <dbReference type="EMBL" id="CAE6496580.1"/>
    </source>
</evidence>